<dbReference type="OrthoDB" id="673128at2"/>
<dbReference type="RefSeq" id="WP_073192726.1">
    <property type="nucleotide sequence ID" value="NZ_FQTW01000004.1"/>
</dbReference>
<dbReference type="PROSITE" id="PS50110">
    <property type="entry name" value="RESPONSE_REGULATORY"/>
    <property type="match status" value="1"/>
</dbReference>
<evidence type="ECO:0000259" key="2">
    <source>
        <dbReference type="PROSITE" id="PS50110"/>
    </source>
</evidence>
<accession>A0A1M4VE01</accession>
<sequence length="136" mass="15468">MRVAIIEDCDITRFLHATLIKDLDLTINLQQYSSGEDFLKDLKSDQIDMPDIVLTDYNMGQLNGVDVINELASFCSAHQITHKFRSYLVSANVDVKSILDDCDKDFCQGFIPKPLNSKRLKDIISAKHGEYRLRTA</sequence>
<dbReference type="Gene3D" id="3.40.50.2300">
    <property type="match status" value="1"/>
</dbReference>
<keyword evidence="1" id="KW-0597">Phosphoprotein</keyword>
<protein>
    <submittedName>
        <fullName evidence="3">Response regulator receiver domain-containing protein</fullName>
    </submittedName>
</protein>
<name>A0A1M4VE01_9FLAO</name>
<feature type="domain" description="Response regulatory" evidence="2">
    <location>
        <begin position="2"/>
        <end position="128"/>
    </location>
</feature>
<evidence type="ECO:0000313" key="3">
    <source>
        <dbReference type="EMBL" id="SHE67127.1"/>
    </source>
</evidence>
<dbReference type="EMBL" id="FQTW01000004">
    <property type="protein sequence ID" value="SHE67127.1"/>
    <property type="molecule type" value="Genomic_DNA"/>
</dbReference>
<dbReference type="InterPro" id="IPR011006">
    <property type="entry name" value="CheY-like_superfamily"/>
</dbReference>
<dbReference type="InterPro" id="IPR001789">
    <property type="entry name" value="Sig_transdc_resp-reg_receiver"/>
</dbReference>
<dbReference type="Pfam" id="PF00072">
    <property type="entry name" value="Response_reg"/>
    <property type="match status" value="1"/>
</dbReference>
<organism evidence="3 4">
    <name type="scientific">Psychroflexus salarius</name>
    <dbReference type="NCBI Taxonomy" id="1155689"/>
    <lineage>
        <taxon>Bacteria</taxon>
        <taxon>Pseudomonadati</taxon>
        <taxon>Bacteroidota</taxon>
        <taxon>Flavobacteriia</taxon>
        <taxon>Flavobacteriales</taxon>
        <taxon>Flavobacteriaceae</taxon>
        <taxon>Psychroflexus</taxon>
    </lineage>
</organism>
<dbReference type="AlphaFoldDB" id="A0A1M4VE01"/>
<dbReference type="GO" id="GO:0000160">
    <property type="term" value="P:phosphorelay signal transduction system"/>
    <property type="evidence" value="ECO:0007669"/>
    <property type="project" value="InterPro"/>
</dbReference>
<evidence type="ECO:0000256" key="1">
    <source>
        <dbReference type="PROSITE-ProRule" id="PRU00169"/>
    </source>
</evidence>
<proteinExistence type="predicted"/>
<dbReference type="SMART" id="SM00448">
    <property type="entry name" value="REC"/>
    <property type="match status" value="1"/>
</dbReference>
<feature type="modified residue" description="4-aspartylphosphate" evidence="1">
    <location>
        <position position="56"/>
    </location>
</feature>
<reference evidence="3 4" key="1">
    <citation type="submission" date="2016-11" db="EMBL/GenBank/DDBJ databases">
        <authorList>
            <person name="Jaros S."/>
            <person name="Januszkiewicz K."/>
            <person name="Wedrychowicz H."/>
        </authorList>
    </citation>
    <scope>NUCLEOTIDE SEQUENCE [LARGE SCALE GENOMIC DNA]</scope>
    <source>
        <strain evidence="3 4">DSM 25661</strain>
    </source>
</reference>
<evidence type="ECO:0000313" key="4">
    <source>
        <dbReference type="Proteomes" id="UP000184462"/>
    </source>
</evidence>
<dbReference type="SUPFAM" id="SSF52172">
    <property type="entry name" value="CheY-like"/>
    <property type="match status" value="1"/>
</dbReference>
<gene>
    <name evidence="3" type="ORF">SAMN05444278_1048</name>
</gene>
<dbReference type="Proteomes" id="UP000184462">
    <property type="component" value="Unassembled WGS sequence"/>
</dbReference>
<keyword evidence="4" id="KW-1185">Reference proteome</keyword>